<dbReference type="RefSeq" id="WP_238463051.1">
    <property type="nucleotide sequence ID" value="NZ_JAKLJA010000004.1"/>
</dbReference>
<comment type="cofactor">
    <cofactor evidence="3">
        <name>Zn(2+)</name>
        <dbReference type="ChEBI" id="CHEBI:29105"/>
    </cofactor>
    <text evidence="3">Binds 1 divalent metal cation per subunit.</text>
</comment>
<dbReference type="PANTHER" id="PTHR10907">
    <property type="entry name" value="REGUCALCIN"/>
    <property type="match status" value="1"/>
</dbReference>
<feature type="binding site" evidence="3">
    <location>
        <position position="199"/>
    </location>
    <ligand>
        <name>a divalent metal cation</name>
        <dbReference type="ChEBI" id="CHEBI:60240"/>
    </ligand>
</feature>
<name>A0A9X1UGR8_9BURK</name>
<dbReference type="InterPro" id="IPR013658">
    <property type="entry name" value="SGL"/>
</dbReference>
<feature type="binding site" evidence="3">
    <location>
        <position position="101"/>
    </location>
    <ligand>
        <name>substrate</name>
    </ligand>
</feature>
<dbReference type="EMBL" id="JAKLJA010000004">
    <property type="protein sequence ID" value="MCG5073313.1"/>
    <property type="molecule type" value="Genomic_DNA"/>
</dbReference>
<feature type="binding site" evidence="3">
    <location>
        <position position="149"/>
    </location>
    <ligand>
        <name>a divalent metal cation</name>
        <dbReference type="ChEBI" id="CHEBI:60240"/>
    </ligand>
</feature>
<evidence type="ECO:0000256" key="1">
    <source>
        <dbReference type="ARBA" id="ARBA00008853"/>
    </source>
</evidence>
<feature type="binding site" evidence="3">
    <location>
        <position position="103"/>
    </location>
    <ligand>
        <name>substrate</name>
    </ligand>
</feature>
<dbReference type="PANTHER" id="PTHR10907:SF47">
    <property type="entry name" value="REGUCALCIN"/>
    <property type="match status" value="1"/>
</dbReference>
<feature type="domain" description="SMP-30/Gluconolactonase/LRE-like region" evidence="4">
    <location>
        <begin position="16"/>
        <end position="257"/>
    </location>
</feature>
<evidence type="ECO:0000259" key="4">
    <source>
        <dbReference type="Pfam" id="PF08450"/>
    </source>
</evidence>
<keyword evidence="6" id="KW-1185">Reference proteome</keyword>
<sequence length="293" mass="31846">MKNHSIDVIGTSRDALGECPLWDDRKQILYWIDSHACQVKARDLKAESVRVWTLPSQIGSIALCESGRLLVALAHSFYFLDTETGDITHFVDVVHPAPNMRLNDGRVDREGRFVVGSMALGRREPVGELYQLDGQGNLKVLETGICVTNSTCFSPDGEHLYFSDSLSHQLRRYRYDSASGAISERTLFVDTTSLKSGPDGATIDAQGNLWTAMVISGQLARFAPDGQLDLLIDLPTVYPTCPSIGGTELDTIFVTSISNSGNALKSDNPNAGAVVAVTGSGVRGLPECRFKDH</sequence>
<accession>A0A9X1UGR8</accession>
<dbReference type="PRINTS" id="PR01790">
    <property type="entry name" value="SMP30FAMILY"/>
</dbReference>
<dbReference type="Gene3D" id="2.120.10.30">
    <property type="entry name" value="TolB, C-terminal domain"/>
    <property type="match status" value="1"/>
</dbReference>
<dbReference type="SUPFAM" id="SSF63829">
    <property type="entry name" value="Calcium-dependent phosphotriesterase"/>
    <property type="match status" value="1"/>
</dbReference>
<dbReference type="GO" id="GO:0019853">
    <property type="term" value="P:L-ascorbic acid biosynthetic process"/>
    <property type="evidence" value="ECO:0007669"/>
    <property type="project" value="TreeGrafter"/>
</dbReference>
<dbReference type="InterPro" id="IPR005511">
    <property type="entry name" value="SMP-30"/>
</dbReference>
<dbReference type="AlphaFoldDB" id="A0A9X1UGR8"/>
<proteinExistence type="inferred from homology"/>
<keyword evidence="3" id="KW-0479">Metal-binding</keyword>
<dbReference type="InterPro" id="IPR011042">
    <property type="entry name" value="6-blade_b-propeller_TolB-like"/>
</dbReference>
<feature type="binding site" evidence="3">
    <location>
        <position position="18"/>
    </location>
    <ligand>
        <name>a divalent metal cation</name>
        <dbReference type="ChEBI" id="CHEBI:60240"/>
    </ligand>
</feature>
<keyword evidence="3" id="KW-0862">Zinc</keyword>
<dbReference type="GO" id="GO:0004341">
    <property type="term" value="F:gluconolactonase activity"/>
    <property type="evidence" value="ECO:0007669"/>
    <property type="project" value="TreeGrafter"/>
</dbReference>
<organism evidence="5 6">
    <name type="scientific">Paraburkholderia tagetis</name>
    <dbReference type="NCBI Taxonomy" id="2913261"/>
    <lineage>
        <taxon>Bacteria</taxon>
        <taxon>Pseudomonadati</taxon>
        <taxon>Pseudomonadota</taxon>
        <taxon>Betaproteobacteria</taxon>
        <taxon>Burkholderiales</taxon>
        <taxon>Burkholderiaceae</taxon>
        <taxon>Paraburkholderia</taxon>
    </lineage>
</organism>
<evidence type="ECO:0000313" key="5">
    <source>
        <dbReference type="EMBL" id="MCG5073313.1"/>
    </source>
</evidence>
<reference evidence="5" key="1">
    <citation type="submission" date="2022-01" db="EMBL/GenBank/DDBJ databases">
        <title>Genome sequence and assembly of Parabukholderia sp. RG36.</title>
        <authorList>
            <person name="Chhetri G."/>
        </authorList>
    </citation>
    <scope>NUCLEOTIDE SEQUENCE</scope>
    <source>
        <strain evidence="5">RG36</strain>
    </source>
</reference>
<protein>
    <submittedName>
        <fullName evidence="5">SMP-30/gluconolactonase/LRE family protein</fullName>
    </submittedName>
</protein>
<gene>
    <name evidence="5" type="ORF">L5014_08035</name>
</gene>
<evidence type="ECO:0000256" key="3">
    <source>
        <dbReference type="PIRSR" id="PIRSR605511-2"/>
    </source>
</evidence>
<evidence type="ECO:0000313" key="6">
    <source>
        <dbReference type="Proteomes" id="UP001139308"/>
    </source>
</evidence>
<evidence type="ECO:0000256" key="2">
    <source>
        <dbReference type="PIRSR" id="PIRSR605511-1"/>
    </source>
</evidence>
<feature type="active site" description="Proton donor/acceptor" evidence="2">
    <location>
        <position position="199"/>
    </location>
</feature>
<comment type="similarity">
    <text evidence="1">Belongs to the SMP-30/CGR1 family.</text>
</comment>
<comment type="caution">
    <text evidence="5">The sequence shown here is derived from an EMBL/GenBank/DDBJ whole genome shotgun (WGS) entry which is preliminary data.</text>
</comment>
<dbReference type="Pfam" id="PF08450">
    <property type="entry name" value="SGL"/>
    <property type="match status" value="1"/>
</dbReference>
<dbReference type="GO" id="GO:0005509">
    <property type="term" value="F:calcium ion binding"/>
    <property type="evidence" value="ECO:0007669"/>
    <property type="project" value="TreeGrafter"/>
</dbReference>
<dbReference type="Proteomes" id="UP001139308">
    <property type="component" value="Unassembled WGS sequence"/>
</dbReference>